<keyword evidence="8" id="KW-0175">Coiled coil</keyword>
<proteinExistence type="inferred from homology"/>
<dbReference type="RefSeq" id="WP_004302028.1">
    <property type="nucleotide sequence ID" value="NZ_BAABYJ010000001.1"/>
</dbReference>
<protein>
    <submittedName>
        <fullName evidence="11">TolC family protein</fullName>
    </submittedName>
</protein>
<dbReference type="Pfam" id="PF02321">
    <property type="entry name" value="OEP"/>
    <property type="match status" value="2"/>
</dbReference>
<feature type="coiled-coil region" evidence="8">
    <location>
        <begin position="367"/>
        <end position="394"/>
    </location>
</feature>
<dbReference type="SUPFAM" id="SSF56954">
    <property type="entry name" value="Outer membrane efflux proteins (OEP)"/>
    <property type="match status" value="1"/>
</dbReference>
<dbReference type="GO" id="GO:0009279">
    <property type="term" value="C:cell outer membrane"/>
    <property type="evidence" value="ECO:0007669"/>
    <property type="project" value="UniProtKB-SubCell"/>
</dbReference>
<dbReference type="InterPro" id="IPR051906">
    <property type="entry name" value="TolC-like"/>
</dbReference>
<dbReference type="EMBL" id="QRVZ01000032">
    <property type="protein sequence ID" value="RGS79664.1"/>
    <property type="molecule type" value="Genomic_DNA"/>
</dbReference>
<organism evidence="11 12">
    <name type="scientific">Bacteroides ovatus</name>
    <dbReference type="NCBI Taxonomy" id="28116"/>
    <lineage>
        <taxon>Bacteria</taxon>
        <taxon>Pseudomonadati</taxon>
        <taxon>Bacteroidota</taxon>
        <taxon>Bacteroidia</taxon>
        <taxon>Bacteroidales</taxon>
        <taxon>Bacteroidaceae</taxon>
        <taxon>Bacteroides</taxon>
    </lineage>
</organism>
<evidence type="ECO:0000256" key="1">
    <source>
        <dbReference type="ARBA" id="ARBA00004442"/>
    </source>
</evidence>
<keyword evidence="4" id="KW-1134">Transmembrane beta strand</keyword>
<evidence type="ECO:0000256" key="6">
    <source>
        <dbReference type="ARBA" id="ARBA00023136"/>
    </source>
</evidence>
<dbReference type="GeneID" id="29453154"/>
<name>A0A395VVQ0_BACOV</name>
<evidence type="ECO:0000313" key="10">
    <source>
        <dbReference type="EMBL" id="MDC2411437.1"/>
    </source>
</evidence>
<reference evidence="9 13" key="2">
    <citation type="journal article" date="2019" name="Nat. Med.">
        <title>A library of human gut bacterial isolates paired with longitudinal multiomics data enables mechanistic microbiome research.</title>
        <authorList>
            <person name="Poyet M."/>
            <person name="Groussin M."/>
            <person name="Gibbons S.M."/>
            <person name="Avila-Pacheco J."/>
            <person name="Jiang X."/>
            <person name="Kearney S.M."/>
            <person name="Perrotta A.R."/>
            <person name="Berdy B."/>
            <person name="Zhao S."/>
            <person name="Lieberman T.D."/>
            <person name="Swanson P.K."/>
            <person name="Smith M."/>
            <person name="Roesemann S."/>
            <person name="Alexander J.E."/>
            <person name="Rich S.A."/>
            <person name="Livny J."/>
            <person name="Vlamakis H."/>
            <person name="Clish C."/>
            <person name="Bullock K."/>
            <person name="Deik A."/>
            <person name="Scott J."/>
            <person name="Pierce K.A."/>
            <person name="Xavier R.J."/>
            <person name="Alm E.J."/>
        </authorList>
    </citation>
    <scope>NUCLEOTIDE SEQUENCE [LARGE SCALE GENOMIC DNA]</scope>
    <source>
        <strain evidence="9 13">BIOML-A183</strain>
    </source>
</reference>
<dbReference type="AlphaFoldDB" id="A0A395VVQ0"/>
<gene>
    <name evidence="11" type="ORF">DWX70_23985</name>
    <name evidence="9" type="ORF">F3F51_27130</name>
    <name evidence="10" type="ORF">PO240_26550</name>
</gene>
<dbReference type="PANTHER" id="PTHR30026:SF20">
    <property type="entry name" value="OUTER MEMBRANE PROTEIN TOLC"/>
    <property type="match status" value="1"/>
</dbReference>
<evidence type="ECO:0000256" key="8">
    <source>
        <dbReference type="SAM" id="Coils"/>
    </source>
</evidence>
<evidence type="ECO:0000313" key="13">
    <source>
        <dbReference type="Proteomes" id="UP000460135"/>
    </source>
</evidence>
<dbReference type="GO" id="GO:0015562">
    <property type="term" value="F:efflux transmembrane transporter activity"/>
    <property type="evidence" value="ECO:0007669"/>
    <property type="project" value="InterPro"/>
</dbReference>
<keyword evidence="5" id="KW-0812">Transmembrane</keyword>
<dbReference type="GO" id="GO:1990281">
    <property type="term" value="C:efflux pump complex"/>
    <property type="evidence" value="ECO:0007669"/>
    <property type="project" value="TreeGrafter"/>
</dbReference>
<dbReference type="GO" id="GO:0015288">
    <property type="term" value="F:porin activity"/>
    <property type="evidence" value="ECO:0007669"/>
    <property type="project" value="TreeGrafter"/>
</dbReference>
<reference evidence="11 12" key="1">
    <citation type="submission" date="2018-08" db="EMBL/GenBank/DDBJ databases">
        <title>A genome reference for cultivated species of the human gut microbiota.</title>
        <authorList>
            <person name="Zou Y."/>
            <person name="Xue W."/>
            <person name="Luo G."/>
        </authorList>
    </citation>
    <scope>NUCLEOTIDE SEQUENCE [LARGE SCALE GENOMIC DNA]</scope>
    <source>
        <strain evidence="11 12">AF20-9LB</strain>
    </source>
</reference>
<comment type="caution">
    <text evidence="11">The sequence shown here is derived from an EMBL/GenBank/DDBJ whole genome shotgun (WGS) entry which is preliminary data.</text>
</comment>
<evidence type="ECO:0000313" key="11">
    <source>
        <dbReference type="EMBL" id="RGS79664.1"/>
    </source>
</evidence>
<dbReference type="Proteomes" id="UP000266492">
    <property type="component" value="Unassembled WGS sequence"/>
</dbReference>
<dbReference type="PANTHER" id="PTHR30026">
    <property type="entry name" value="OUTER MEMBRANE PROTEIN TOLC"/>
    <property type="match status" value="1"/>
</dbReference>
<comment type="similarity">
    <text evidence="2">Belongs to the outer membrane factor (OMF) (TC 1.B.17) family.</text>
</comment>
<evidence type="ECO:0000313" key="12">
    <source>
        <dbReference type="Proteomes" id="UP000266492"/>
    </source>
</evidence>
<dbReference type="InterPro" id="IPR003423">
    <property type="entry name" value="OMP_efflux"/>
</dbReference>
<dbReference type="KEGG" id="boa:Bovatus_04753"/>
<keyword evidence="6" id="KW-0472">Membrane</keyword>
<dbReference type="EMBL" id="VWLX01000032">
    <property type="protein sequence ID" value="KAA3797969.1"/>
    <property type="molecule type" value="Genomic_DNA"/>
</dbReference>
<accession>A0A395VVQ0</accession>
<dbReference type="Gene3D" id="1.20.1600.10">
    <property type="entry name" value="Outer membrane efflux proteins (OEP)"/>
    <property type="match status" value="1"/>
</dbReference>
<dbReference type="Proteomes" id="UP000460135">
    <property type="component" value="Unassembled WGS sequence"/>
</dbReference>
<evidence type="ECO:0000256" key="5">
    <source>
        <dbReference type="ARBA" id="ARBA00022692"/>
    </source>
</evidence>
<keyword evidence="7" id="KW-0998">Cell outer membrane</keyword>
<evidence type="ECO:0000256" key="7">
    <source>
        <dbReference type="ARBA" id="ARBA00023237"/>
    </source>
</evidence>
<sequence>MQKRLLLVSIGWLLCSAITGQNLTTRNITLEQAIEIAHARSPQVQMAQLNFMAQYWDFRSYKAQFLPSLNLHGNLGNYNRSLVDVRDPETGRISYVANNTLNNNLSISIDQNIPLTGGKVSLNTSLDRLDQFNYGTQIYNSNPLTIHYTQPLRSFNELKWRKKTEPLRYEKEKKVYLESMENITLQTTSQFFSVLSAQTSHQKNEENLNDTRSMYDIALKRSAIGTVTKSELLQLELALMNAELTVSNSRTNLEIALFNFKTYLGISESTSFKLLPPTIAPDVIMEYDFVLGKALQNSSQNLSLQLKEIEAQQDVAQAKAAKGIQVELQANLGFSQTGNSFNEAYRLLKDQEIVGVSLTMPIYDWGMSRGKVKMAEAKARLARTQNEQDAIQFQQDIRIKVMQFNQQGRQCEISAKALIVAQQRYDITKDRFLNGGITVTDLNTAQKELDDASGQYISQLSTFWGAYFELRKLSLYDFIHKKDISAEFDQIIER</sequence>
<evidence type="ECO:0000256" key="4">
    <source>
        <dbReference type="ARBA" id="ARBA00022452"/>
    </source>
</evidence>
<dbReference type="Proteomes" id="UP001214017">
    <property type="component" value="Unassembled WGS sequence"/>
</dbReference>
<keyword evidence="3" id="KW-0813">Transport</keyword>
<comment type="subcellular location">
    <subcellularLocation>
        <location evidence="1">Cell outer membrane</location>
    </subcellularLocation>
</comment>
<feature type="coiled-coil region" evidence="8">
    <location>
        <begin position="292"/>
        <end position="319"/>
    </location>
</feature>
<reference evidence="10" key="3">
    <citation type="submission" date="2022-10" db="EMBL/GenBank/DDBJ databases">
        <title>Human gut microbiome strain richness.</title>
        <authorList>
            <person name="Chen-Liaw A."/>
        </authorList>
    </citation>
    <scope>NUCLEOTIDE SEQUENCE</scope>
    <source>
        <strain evidence="10">F7_m1001271B151109d0_201107</strain>
    </source>
</reference>
<dbReference type="EMBL" id="JAQNWR010000034">
    <property type="protein sequence ID" value="MDC2411437.1"/>
    <property type="molecule type" value="Genomic_DNA"/>
</dbReference>
<evidence type="ECO:0000256" key="2">
    <source>
        <dbReference type="ARBA" id="ARBA00007613"/>
    </source>
</evidence>
<evidence type="ECO:0000256" key="3">
    <source>
        <dbReference type="ARBA" id="ARBA00022448"/>
    </source>
</evidence>
<evidence type="ECO:0000313" key="9">
    <source>
        <dbReference type="EMBL" id="KAA3797969.1"/>
    </source>
</evidence>